<evidence type="ECO:0000313" key="3">
    <source>
        <dbReference type="Proteomes" id="UP000807115"/>
    </source>
</evidence>
<proteinExistence type="predicted"/>
<feature type="region of interest" description="Disordered" evidence="1">
    <location>
        <begin position="1"/>
        <end position="63"/>
    </location>
</feature>
<name>A0A921S6E9_SORBI</name>
<dbReference type="AlphaFoldDB" id="A0A921S6E9"/>
<feature type="compositionally biased region" description="Polar residues" evidence="1">
    <location>
        <begin position="18"/>
        <end position="29"/>
    </location>
</feature>
<reference evidence="2" key="2">
    <citation type="submission" date="2020-10" db="EMBL/GenBank/DDBJ databases">
        <authorList>
            <person name="Cooper E.A."/>
            <person name="Brenton Z.W."/>
            <person name="Flinn B.S."/>
            <person name="Jenkins J."/>
            <person name="Shu S."/>
            <person name="Flowers D."/>
            <person name="Luo F."/>
            <person name="Wang Y."/>
            <person name="Xia P."/>
            <person name="Barry K."/>
            <person name="Daum C."/>
            <person name="Lipzen A."/>
            <person name="Yoshinaga Y."/>
            <person name="Schmutz J."/>
            <person name="Saski C."/>
            <person name="Vermerris W."/>
            <person name="Kresovich S."/>
        </authorList>
    </citation>
    <scope>NUCLEOTIDE SEQUENCE</scope>
</reference>
<gene>
    <name evidence="2" type="ORF">BDA96_01G518500</name>
</gene>
<accession>A0A921S6E9</accession>
<reference evidence="2" key="1">
    <citation type="journal article" date="2019" name="BMC Genomics">
        <title>A new reference genome for Sorghum bicolor reveals high levels of sequence similarity between sweet and grain genotypes: implications for the genetics of sugar metabolism.</title>
        <authorList>
            <person name="Cooper E.A."/>
            <person name="Brenton Z.W."/>
            <person name="Flinn B.S."/>
            <person name="Jenkins J."/>
            <person name="Shu S."/>
            <person name="Flowers D."/>
            <person name="Luo F."/>
            <person name="Wang Y."/>
            <person name="Xia P."/>
            <person name="Barry K."/>
            <person name="Daum C."/>
            <person name="Lipzen A."/>
            <person name="Yoshinaga Y."/>
            <person name="Schmutz J."/>
            <person name="Saski C."/>
            <person name="Vermerris W."/>
            <person name="Kresovich S."/>
        </authorList>
    </citation>
    <scope>NUCLEOTIDE SEQUENCE</scope>
</reference>
<organism evidence="2 3">
    <name type="scientific">Sorghum bicolor</name>
    <name type="common">Sorghum</name>
    <name type="synonym">Sorghum vulgare</name>
    <dbReference type="NCBI Taxonomy" id="4558"/>
    <lineage>
        <taxon>Eukaryota</taxon>
        <taxon>Viridiplantae</taxon>
        <taxon>Streptophyta</taxon>
        <taxon>Embryophyta</taxon>
        <taxon>Tracheophyta</taxon>
        <taxon>Spermatophyta</taxon>
        <taxon>Magnoliopsida</taxon>
        <taxon>Liliopsida</taxon>
        <taxon>Poales</taxon>
        <taxon>Poaceae</taxon>
        <taxon>PACMAD clade</taxon>
        <taxon>Panicoideae</taxon>
        <taxon>Andropogonodae</taxon>
        <taxon>Andropogoneae</taxon>
        <taxon>Sorghinae</taxon>
        <taxon>Sorghum</taxon>
    </lineage>
</organism>
<evidence type="ECO:0000313" key="2">
    <source>
        <dbReference type="EMBL" id="KAG0552571.1"/>
    </source>
</evidence>
<sequence length="92" mass="10251">MDSIRQRPRVGELPPPSSHGQSMEPQSTGPCMHMKVVPTGCQGGLPVQPAARRRRRAPDAHPPEGAMLVTRWRCSRVRVCLVRWCLCAVGRR</sequence>
<comment type="caution">
    <text evidence="2">The sequence shown here is derived from an EMBL/GenBank/DDBJ whole genome shotgun (WGS) entry which is preliminary data.</text>
</comment>
<evidence type="ECO:0000256" key="1">
    <source>
        <dbReference type="SAM" id="MobiDB-lite"/>
    </source>
</evidence>
<dbReference type="EMBL" id="CM027680">
    <property type="protein sequence ID" value="KAG0552571.1"/>
    <property type="molecule type" value="Genomic_DNA"/>
</dbReference>
<protein>
    <submittedName>
        <fullName evidence="2">Uncharacterized protein</fullName>
    </submittedName>
</protein>
<dbReference type="Gramene" id="EER92764">
    <property type="protein sequence ID" value="EER92764"/>
    <property type="gene ID" value="SORBI_3001G486400"/>
</dbReference>
<dbReference type="Proteomes" id="UP000807115">
    <property type="component" value="Chromosome 1"/>
</dbReference>